<gene>
    <name evidence="1" type="ORF">SAMN05660686_02422</name>
</gene>
<organism evidence="1 2">
    <name type="scientific">Thalassobaculum litoreum DSM 18839</name>
    <dbReference type="NCBI Taxonomy" id="1123362"/>
    <lineage>
        <taxon>Bacteria</taxon>
        <taxon>Pseudomonadati</taxon>
        <taxon>Pseudomonadota</taxon>
        <taxon>Alphaproteobacteria</taxon>
        <taxon>Rhodospirillales</taxon>
        <taxon>Thalassobaculaceae</taxon>
        <taxon>Thalassobaculum</taxon>
    </lineage>
</organism>
<dbReference type="RefSeq" id="WP_175474201.1">
    <property type="nucleotide sequence ID" value="NZ_FNBW01000007.1"/>
</dbReference>
<keyword evidence="2" id="KW-1185">Reference proteome</keyword>
<comment type="caution">
    <text evidence="1">The sequence shown here is derived from an EMBL/GenBank/DDBJ whole genome shotgun (WGS) entry which is preliminary data.</text>
</comment>
<dbReference type="EMBL" id="FNBW01000007">
    <property type="protein sequence ID" value="SDF82500.1"/>
    <property type="molecule type" value="Genomic_DNA"/>
</dbReference>
<sequence>MRPADNPNPELPPLTEKQAAVEIGKIIARRLAAQHHAEEQRKREAAS</sequence>
<evidence type="ECO:0000313" key="2">
    <source>
        <dbReference type="Proteomes" id="UP000198615"/>
    </source>
</evidence>
<evidence type="ECO:0000313" key="1">
    <source>
        <dbReference type="EMBL" id="SDF82500.1"/>
    </source>
</evidence>
<proteinExistence type="predicted"/>
<dbReference type="Proteomes" id="UP000198615">
    <property type="component" value="Unassembled WGS sequence"/>
</dbReference>
<accession>A0A8G2BHZ1</accession>
<dbReference type="AlphaFoldDB" id="A0A8G2BHZ1"/>
<name>A0A8G2BHZ1_9PROT</name>
<reference evidence="1 2" key="1">
    <citation type="submission" date="2016-10" db="EMBL/GenBank/DDBJ databases">
        <authorList>
            <person name="Varghese N."/>
            <person name="Submissions S."/>
        </authorList>
    </citation>
    <scope>NUCLEOTIDE SEQUENCE [LARGE SCALE GENOMIC DNA]</scope>
    <source>
        <strain evidence="1 2">DSM 18839</strain>
    </source>
</reference>
<protein>
    <submittedName>
        <fullName evidence="1">Uncharacterized protein</fullName>
    </submittedName>
</protein>